<dbReference type="InterPro" id="IPR027942">
    <property type="entry name" value="SEO_N"/>
</dbReference>
<organism evidence="3 4">
    <name type="scientific">Trema orientale</name>
    <name type="common">Charcoal tree</name>
    <name type="synonym">Celtis orientalis</name>
    <dbReference type="NCBI Taxonomy" id="63057"/>
    <lineage>
        <taxon>Eukaryota</taxon>
        <taxon>Viridiplantae</taxon>
        <taxon>Streptophyta</taxon>
        <taxon>Embryophyta</taxon>
        <taxon>Tracheophyta</taxon>
        <taxon>Spermatophyta</taxon>
        <taxon>Magnoliopsida</taxon>
        <taxon>eudicotyledons</taxon>
        <taxon>Gunneridae</taxon>
        <taxon>Pentapetalae</taxon>
        <taxon>rosids</taxon>
        <taxon>fabids</taxon>
        <taxon>Rosales</taxon>
        <taxon>Cannabaceae</taxon>
        <taxon>Trema</taxon>
    </lineage>
</organism>
<dbReference type="Pfam" id="PF14576">
    <property type="entry name" value="SEO_N"/>
    <property type="match status" value="1"/>
</dbReference>
<evidence type="ECO:0000313" key="4">
    <source>
        <dbReference type="Proteomes" id="UP000237000"/>
    </source>
</evidence>
<dbReference type="PANTHER" id="PTHR33232:SF18">
    <property type="entry name" value="PROTEIN SIEVE ELEMENT OCCLUSION B-LIKE"/>
    <property type="match status" value="1"/>
</dbReference>
<sequence>MGRSARPSVLTSTYPYLCSSRSSPRTTVRILKKLETYSWDAKAVLTLAAFAMEFRDFSCPISSQFHQLAAADQEFAESLSISTKAQKCGQRTVDELREIKNCIMTALQVLEAIFKLHKLTSAYNKEGLSELKEPLMVYIYWIIMAVVTCATRITVLTWDE</sequence>
<dbReference type="InterPro" id="IPR039299">
    <property type="entry name" value="SEOA"/>
</dbReference>
<keyword evidence="4" id="KW-1185">Reference proteome</keyword>
<dbReference type="OrthoDB" id="10468856at2759"/>
<feature type="transmembrane region" description="Helical" evidence="1">
    <location>
        <begin position="135"/>
        <end position="158"/>
    </location>
</feature>
<dbReference type="EMBL" id="JXTC01000180">
    <property type="protein sequence ID" value="PON83306.1"/>
    <property type="molecule type" value="Genomic_DNA"/>
</dbReference>
<evidence type="ECO:0000313" key="3">
    <source>
        <dbReference type="EMBL" id="PON83306.1"/>
    </source>
</evidence>
<dbReference type="AlphaFoldDB" id="A0A2P5ECP0"/>
<proteinExistence type="predicted"/>
<gene>
    <name evidence="3" type="ORF">TorRG33x02_208730</name>
</gene>
<reference evidence="4" key="1">
    <citation type="submission" date="2016-06" db="EMBL/GenBank/DDBJ databases">
        <title>Parallel loss of symbiosis genes in relatives of nitrogen-fixing non-legume Parasponia.</title>
        <authorList>
            <person name="Van Velzen R."/>
            <person name="Holmer R."/>
            <person name="Bu F."/>
            <person name="Rutten L."/>
            <person name="Van Zeijl A."/>
            <person name="Liu W."/>
            <person name="Santuari L."/>
            <person name="Cao Q."/>
            <person name="Sharma T."/>
            <person name="Shen D."/>
            <person name="Roswanjaya Y."/>
            <person name="Wardhani T."/>
            <person name="Kalhor M.S."/>
            <person name="Jansen J."/>
            <person name="Van den Hoogen J."/>
            <person name="Gungor B."/>
            <person name="Hartog M."/>
            <person name="Hontelez J."/>
            <person name="Verver J."/>
            <person name="Yang W.-C."/>
            <person name="Schijlen E."/>
            <person name="Repin R."/>
            <person name="Schilthuizen M."/>
            <person name="Schranz E."/>
            <person name="Heidstra R."/>
            <person name="Miyata K."/>
            <person name="Fedorova E."/>
            <person name="Kohlen W."/>
            <person name="Bisseling T."/>
            <person name="Smit S."/>
            <person name="Geurts R."/>
        </authorList>
    </citation>
    <scope>NUCLEOTIDE SEQUENCE [LARGE SCALE GENOMIC DNA]</scope>
    <source>
        <strain evidence="4">cv. RG33-2</strain>
    </source>
</reference>
<evidence type="ECO:0000259" key="2">
    <source>
        <dbReference type="Pfam" id="PF14576"/>
    </source>
</evidence>
<evidence type="ECO:0000256" key="1">
    <source>
        <dbReference type="SAM" id="Phobius"/>
    </source>
</evidence>
<dbReference type="PANTHER" id="PTHR33232">
    <property type="entry name" value="PROTEIN SIEVE ELEMENT OCCLUSION B-LIKE"/>
    <property type="match status" value="1"/>
</dbReference>
<dbReference type="Proteomes" id="UP000237000">
    <property type="component" value="Unassembled WGS sequence"/>
</dbReference>
<accession>A0A2P5ECP0</accession>
<keyword evidence="1" id="KW-1133">Transmembrane helix</keyword>
<keyword evidence="1" id="KW-0812">Transmembrane</keyword>
<feature type="domain" description="Sieve element occlusion N-terminal" evidence="2">
    <location>
        <begin position="22"/>
        <end position="157"/>
    </location>
</feature>
<name>A0A2P5ECP0_TREOI</name>
<dbReference type="STRING" id="63057.A0A2P5ECP0"/>
<protein>
    <submittedName>
        <fullName evidence="3">Sieve element occlusion, N-terminal</fullName>
    </submittedName>
</protein>
<dbReference type="GO" id="GO:0010088">
    <property type="term" value="P:phloem development"/>
    <property type="evidence" value="ECO:0007669"/>
    <property type="project" value="InterPro"/>
</dbReference>
<dbReference type="InParanoid" id="A0A2P5ECP0"/>
<keyword evidence="1" id="KW-0472">Membrane</keyword>
<comment type="caution">
    <text evidence="3">The sequence shown here is derived from an EMBL/GenBank/DDBJ whole genome shotgun (WGS) entry which is preliminary data.</text>
</comment>